<keyword evidence="3" id="KW-0808">Transferase</keyword>
<keyword evidence="12" id="KW-1185">Reference proteome</keyword>
<feature type="domain" description="Protein kinase" evidence="10">
    <location>
        <begin position="78"/>
        <end position="178"/>
    </location>
</feature>
<evidence type="ECO:0000313" key="11">
    <source>
        <dbReference type="EMBL" id="KAK4279277.1"/>
    </source>
</evidence>
<dbReference type="GO" id="GO:0005886">
    <property type="term" value="C:plasma membrane"/>
    <property type="evidence" value="ECO:0007669"/>
    <property type="project" value="UniProtKB-SubCell"/>
</dbReference>
<keyword evidence="6" id="KW-0449">Lipoprotein</keyword>
<keyword evidence="5" id="KW-0564">Palmitate</keyword>
<dbReference type="InterPro" id="IPR011009">
    <property type="entry name" value="Kinase-like_dom_sf"/>
</dbReference>
<keyword evidence="4" id="KW-0472">Membrane</keyword>
<evidence type="ECO:0000256" key="7">
    <source>
        <dbReference type="ARBA" id="ARBA00047899"/>
    </source>
</evidence>
<name>A0AAE1MXW6_9FABA</name>
<reference evidence="11" key="1">
    <citation type="submission" date="2023-10" db="EMBL/GenBank/DDBJ databases">
        <title>Chromosome-level genome of the transformable northern wattle, Acacia crassicarpa.</title>
        <authorList>
            <person name="Massaro I."/>
            <person name="Sinha N.R."/>
            <person name="Poethig S."/>
            <person name="Leichty A.R."/>
        </authorList>
    </citation>
    <scope>NUCLEOTIDE SEQUENCE</scope>
    <source>
        <strain evidence="11">Acra3RX</strain>
        <tissue evidence="11">Leaf</tissue>
    </source>
</reference>
<keyword evidence="3" id="KW-0418">Kinase</keyword>
<evidence type="ECO:0000256" key="8">
    <source>
        <dbReference type="ARBA" id="ARBA00048679"/>
    </source>
</evidence>
<dbReference type="PROSITE" id="PS50011">
    <property type="entry name" value="PROTEIN_KINASE_DOM"/>
    <property type="match status" value="1"/>
</dbReference>
<gene>
    <name evidence="11" type="ORF">QN277_016995</name>
</gene>
<dbReference type="GO" id="GO:0005524">
    <property type="term" value="F:ATP binding"/>
    <property type="evidence" value="ECO:0007669"/>
    <property type="project" value="UniProtKB-UniRule"/>
</dbReference>
<dbReference type="InterPro" id="IPR001245">
    <property type="entry name" value="Ser-Thr/Tyr_kinase_cat_dom"/>
</dbReference>
<evidence type="ECO:0000259" key="10">
    <source>
        <dbReference type="PROSITE" id="PS50011"/>
    </source>
</evidence>
<evidence type="ECO:0000313" key="12">
    <source>
        <dbReference type="Proteomes" id="UP001293593"/>
    </source>
</evidence>
<dbReference type="Pfam" id="PF07714">
    <property type="entry name" value="PK_Tyr_Ser-Thr"/>
    <property type="match status" value="1"/>
</dbReference>
<dbReference type="PROSITE" id="PS00107">
    <property type="entry name" value="PROTEIN_KINASE_ATP"/>
    <property type="match status" value="1"/>
</dbReference>
<comment type="subcellular location">
    <subcellularLocation>
        <location evidence="1">Cell membrane</location>
        <topology evidence="1">Lipid-anchor</topology>
    </subcellularLocation>
</comment>
<evidence type="ECO:0000256" key="6">
    <source>
        <dbReference type="ARBA" id="ARBA00023288"/>
    </source>
</evidence>
<evidence type="ECO:0000256" key="2">
    <source>
        <dbReference type="ARBA" id="ARBA00012513"/>
    </source>
</evidence>
<evidence type="ECO:0000256" key="9">
    <source>
        <dbReference type="PROSITE-ProRule" id="PRU10141"/>
    </source>
</evidence>
<evidence type="ECO:0000256" key="5">
    <source>
        <dbReference type="ARBA" id="ARBA00023139"/>
    </source>
</evidence>
<comment type="catalytic activity">
    <reaction evidence="8">
        <text>L-seryl-[protein] + ATP = O-phospho-L-seryl-[protein] + ADP + H(+)</text>
        <dbReference type="Rhea" id="RHEA:17989"/>
        <dbReference type="Rhea" id="RHEA-COMP:9863"/>
        <dbReference type="Rhea" id="RHEA-COMP:11604"/>
        <dbReference type="ChEBI" id="CHEBI:15378"/>
        <dbReference type="ChEBI" id="CHEBI:29999"/>
        <dbReference type="ChEBI" id="CHEBI:30616"/>
        <dbReference type="ChEBI" id="CHEBI:83421"/>
        <dbReference type="ChEBI" id="CHEBI:456216"/>
        <dbReference type="EC" id="2.7.11.1"/>
    </reaction>
</comment>
<dbReference type="GO" id="GO:0004674">
    <property type="term" value="F:protein serine/threonine kinase activity"/>
    <property type="evidence" value="ECO:0007669"/>
    <property type="project" value="UniProtKB-KW"/>
</dbReference>
<dbReference type="InterPro" id="IPR017441">
    <property type="entry name" value="Protein_kinase_ATP_BS"/>
</dbReference>
<dbReference type="FunFam" id="3.30.200.20:FF:000244">
    <property type="entry name" value="Serine/threonine-protein kinase CDL1-like"/>
    <property type="match status" value="1"/>
</dbReference>
<comment type="caution">
    <text evidence="11">The sequence shown here is derived from an EMBL/GenBank/DDBJ whole genome shotgun (WGS) entry which is preliminary data.</text>
</comment>
<dbReference type="SUPFAM" id="SSF56112">
    <property type="entry name" value="Protein kinase-like (PK-like)"/>
    <property type="match status" value="1"/>
</dbReference>
<keyword evidence="9" id="KW-0067">ATP-binding</keyword>
<dbReference type="AlphaFoldDB" id="A0AAE1MXW6"/>
<dbReference type="Proteomes" id="UP001293593">
    <property type="component" value="Unassembled WGS sequence"/>
</dbReference>
<keyword evidence="3" id="KW-0723">Serine/threonine-protein kinase</keyword>
<evidence type="ECO:0000256" key="1">
    <source>
        <dbReference type="ARBA" id="ARBA00004193"/>
    </source>
</evidence>
<evidence type="ECO:0000256" key="3">
    <source>
        <dbReference type="ARBA" id="ARBA00022527"/>
    </source>
</evidence>
<organism evidence="11 12">
    <name type="scientific">Acacia crassicarpa</name>
    <name type="common">northern wattle</name>
    <dbReference type="NCBI Taxonomy" id="499986"/>
    <lineage>
        <taxon>Eukaryota</taxon>
        <taxon>Viridiplantae</taxon>
        <taxon>Streptophyta</taxon>
        <taxon>Embryophyta</taxon>
        <taxon>Tracheophyta</taxon>
        <taxon>Spermatophyta</taxon>
        <taxon>Magnoliopsida</taxon>
        <taxon>eudicotyledons</taxon>
        <taxon>Gunneridae</taxon>
        <taxon>Pentapetalae</taxon>
        <taxon>rosids</taxon>
        <taxon>fabids</taxon>
        <taxon>Fabales</taxon>
        <taxon>Fabaceae</taxon>
        <taxon>Caesalpinioideae</taxon>
        <taxon>mimosoid clade</taxon>
        <taxon>Acacieae</taxon>
        <taxon>Acacia</taxon>
    </lineage>
</organism>
<keyword evidence="9" id="KW-0547">Nucleotide-binding</keyword>
<proteinExistence type="predicted"/>
<evidence type="ECO:0000256" key="4">
    <source>
        <dbReference type="ARBA" id="ARBA00023136"/>
    </source>
</evidence>
<dbReference type="InterPro" id="IPR000719">
    <property type="entry name" value="Prot_kinase_dom"/>
</dbReference>
<sequence>MSCFPCCASKERINRKALQKSSKEYHASKSIASFANVSFKSDASRQRYITEEIKKIGNGNITAKIFSYRELRVATQNFHQDNLIGEGGFGRVYKGFLESMNQVVAVKQLDRNGFQGNREFLVEVLLLSLLSHPNLVNLVGYCADGDQRILVYEYMVNGSLEDHLFGKSNEVFSYSSHY</sequence>
<dbReference type="PANTHER" id="PTHR47985:SF39">
    <property type="entry name" value="SERINE_THREONINE-PROTEIN KINASE PBL23-RELATED"/>
    <property type="match status" value="1"/>
</dbReference>
<dbReference type="Gene3D" id="3.30.200.20">
    <property type="entry name" value="Phosphorylase Kinase, domain 1"/>
    <property type="match status" value="1"/>
</dbReference>
<dbReference type="PANTHER" id="PTHR47985">
    <property type="entry name" value="OS07G0668900 PROTEIN"/>
    <property type="match status" value="1"/>
</dbReference>
<accession>A0AAE1MXW6</accession>
<dbReference type="EC" id="2.7.11.1" evidence="2"/>
<comment type="catalytic activity">
    <reaction evidence="7">
        <text>L-threonyl-[protein] + ATP = O-phospho-L-threonyl-[protein] + ADP + H(+)</text>
        <dbReference type="Rhea" id="RHEA:46608"/>
        <dbReference type="Rhea" id="RHEA-COMP:11060"/>
        <dbReference type="Rhea" id="RHEA-COMP:11605"/>
        <dbReference type="ChEBI" id="CHEBI:15378"/>
        <dbReference type="ChEBI" id="CHEBI:30013"/>
        <dbReference type="ChEBI" id="CHEBI:30616"/>
        <dbReference type="ChEBI" id="CHEBI:61977"/>
        <dbReference type="ChEBI" id="CHEBI:456216"/>
        <dbReference type="EC" id="2.7.11.1"/>
    </reaction>
</comment>
<dbReference type="EMBL" id="JAWXYG010000003">
    <property type="protein sequence ID" value="KAK4279277.1"/>
    <property type="molecule type" value="Genomic_DNA"/>
</dbReference>
<protein>
    <recommendedName>
        <fullName evidence="2">non-specific serine/threonine protein kinase</fullName>
        <ecNumber evidence="2">2.7.11.1</ecNumber>
    </recommendedName>
</protein>
<feature type="binding site" evidence="9">
    <location>
        <position position="107"/>
    </location>
    <ligand>
        <name>ATP</name>
        <dbReference type="ChEBI" id="CHEBI:30616"/>
    </ligand>
</feature>